<evidence type="ECO:0000313" key="3">
    <source>
        <dbReference type="EMBL" id="KAK3365612.1"/>
    </source>
</evidence>
<proteinExistence type="predicted"/>
<sequence length="388" mass="42892">MSRRWATLRRQVSDPGDQVALAKCLWPQLPETDFEPGQYRHVLEHLRDGIADLETRASLEPKRARQAIAAVAGLKDARRSDVEAVVKSHYAAPPSDSAAAQAVETILRLWTMLDVQLQRPRHHSPPDALIWDDDAAPLTAVIKQHFDGRRPAAPNKNTTTTTTAAEPDGDDEPIDATLTAAYLAAHHGIHVWWTSNLGEHLVLNGRVLKVFKHKLWAWNSLRYHHDASQNGNTSSSPIPADVLEELVDTWNLLFPAFDEATRGLLRTAGMVEPFYGLGYCGRGRTLALARYGIWGGEVARLARVLDEPQRGLQQFLRPDRKKRNALELAAFWLAGVVVLVLTFVGCVCGVLSLKYAVEQTDLSRRQLDLALAATCADSAMAARLPGFC</sequence>
<evidence type="ECO:0000256" key="1">
    <source>
        <dbReference type="SAM" id="MobiDB-lite"/>
    </source>
</evidence>
<accession>A0AAE0JX75</accession>
<keyword evidence="2" id="KW-0812">Transmembrane</keyword>
<evidence type="ECO:0000313" key="4">
    <source>
        <dbReference type="Proteomes" id="UP001287356"/>
    </source>
</evidence>
<dbReference type="AlphaFoldDB" id="A0AAE0JX75"/>
<evidence type="ECO:0000256" key="2">
    <source>
        <dbReference type="SAM" id="Phobius"/>
    </source>
</evidence>
<dbReference type="EMBL" id="JAULSN010000008">
    <property type="protein sequence ID" value="KAK3365612.1"/>
    <property type="molecule type" value="Genomic_DNA"/>
</dbReference>
<reference evidence="3" key="2">
    <citation type="submission" date="2023-06" db="EMBL/GenBank/DDBJ databases">
        <authorList>
            <consortium name="Lawrence Berkeley National Laboratory"/>
            <person name="Haridas S."/>
            <person name="Hensen N."/>
            <person name="Bonometti L."/>
            <person name="Westerberg I."/>
            <person name="Brannstrom I.O."/>
            <person name="Guillou S."/>
            <person name="Cros-Aarteil S."/>
            <person name="Calhoun S."/>
            <person name="Kuo A."/>
            <person name="Mondo S."/>
            <person name="Pangilinan J."/>
            <person name="Riley R."/>
            <person name="Labutti K."/>
            <person name="Andreopoulos B."/>
            <person name="Lipzen A."/>
            <person name="Chen C."/>
            <person name="Yanf M."/>
            <person name="Daum C."/>
            <person name="Ng V."/>
            <person name="Clum A."/>
            <person name="Steindorff A."/>
            <person name="Ohm R."/>
            <person name="Martin F."/>
            <person name="Silar P."/>
            <person name="Natvig D."/>
            <person name="Lalanne C."/>
            <person name="Gautier V."/>
            <person name="Ament-Velasquez S.L."/>
            <person name="Kruys A."/>
            <person name="Hutchinson M.I."/>
            <person name="Powell A.J."/>
            <person name="Barry K."/>
            <person name="Miller A.N."/>
            <person name="Grigoriev I.V."/>
            <person name="Debuchy R."/>
            <person name="Gladieux P."/>
            <person name="Thoren M.H."/>
            <person name="Johannesson H."/>
        </authorList>
    </citation>
    <scope>NUCLEOTIDE SEQUENCE</scope>
    <source>
        <strain evidence="3">CBS 958.72</strain>
    </source>
</reference>
<feature type="region of interest" description="Disordered" evidence="1">
    <location>
        <begin position="147"/>
        <end position="172"/>
    </location>
</feature>
<gene>
    <name evidence="3" type="ORF">B0T24DRAFT_582364</name>
</gene>
<organism evidence="3 4">
    <name type="scientific">Lasiosphaeria ovina</name>
    <dbReference type="NCBI Taxonomy" id="92902"/>
    <lineage>
        <taxon>Eukaryota</taxon>
        <taxon>Fungi</taxon>
        <taxon>Dikarya</taxon>
        <taxon>Ascomycota</taxon>
        <taxon>Pezizomycotina</taxon>
        <taxon>Sordariomycetes</taxon>
        <taxon>Sordariomycetidae</taxon>
        <taxon>Sordariales</taxon>
        <taxon>Lasiosphaeriaceae</taxon>
        <taxon>Lasiosphaeria</taxon>
    </lineage>
</organism>
<keyword evidence="2" id="KW-1133">Transmembrane helix</keyword>
<name>A0AAE0JX75_9PEZI</name>
<keyword evidence="2" id="KW-0472">Membrane</keyword>
<keyword evidence="4" id="KW-1185">Reference proteome</keyword>
<dbReference type="Proteomes" id="UP001287356">
    <property type="component" value="Unassembled WGS sequence"/>
</dbReference>
<feature type="transmembrane region" description="Helical" evidence="2">
    <location>
        <begin position="330"/>
        <end position="353"/>
    </location>
</feature>
<reference evidence="3" key="1">
    <citation type="journal article" date="2023" name="Mol. Phylogenet. Evol.">
        <title>Genome-scale phylogeny and comparative genomics of the fungal order Sordariales.</title>
        <authorList>
            <person name="Hensen N."/>
            <person name="Bonometti L."/>
            <person name="Westerberg I."/>
            <person name="Brannstrom I.O."/>
            <person name="Guillou S."/>
            <person name="Cros-Aarteil S."/>
            <person name="Calhoun S."/>
            <person name="Haridas S."/>
            <person name="Kuo A."/>
            <person name="Mondo S."/>
            <person name="Pangilinan J."/>
            <person name="Riley R."/>
            <person name="LaButti K."/>
            <person name="Andreopoulos B."/>
            <person name="Lipzen A."/>
            <person name="Chen C."/>
            <person name="Yan M."/>
            <person name="Daum C."/>
            <person name="Ng V."/>
            <person name="Clum A."/>
            <person name="Steindorff A."/>
            <person name="Ohm R.A."/>
            <person name="Martin F."/>
            <person name="Silar P."/>
            <person name="Natvig D.O."/>
            <person name="Lalanne C."/>
            <person name="Gautier V."/>
            <person name="Ament-Velasquez S.L."/>
            <person name="Kruys A."/>
            <person name="Hutchinson M.I."/>
            <person name="Powell A.J."/>
            <person name="Barry K."/>
            <person name="Miller A.N."/>
            <person name="Grigoriev I.V."/>
            <person name="Debuchy R."/>
            <person name="Gladieux P."/>
            <person name="Hiltunen Thoren M."/>
            <person name="Johannesson H."/>
        </authorList>
    </citation>
    <scope>NUCLEOTIDE SEQUENCE</scope>
    <source>
        <strain evidence="3">CBS 958.72</strain>
    </source>
</reference>
<comment type="caution">
    <text evidence="3">The sequence shown here is derived from an EMBL/GenBank/DDBJ whole genome shotgun (WGS) entry which is preliminary data.</text>
</comment>
<protein>
    <submittedName>
        <fullName evidence="3">Uncharacterized protein</fullName>
    </submittedName>
</protein>